<feature type="repeat" description="PPR" evidence="3">
    <location>
        <begin position="170"/>
        <end position="204"/>
    </location>
</feature>
<dbReference type="PROSITE" id="PS51375">
    <property type="entry name" value="PPR"/>
    <property type="match status" value="7"/>
</dbReference>
<dbReference type="AlphaFoldDB" id="A0A6J0N3G9"/>
<feature type="repeat" description="PPR" evidence="3">
    <location>
        <begin position="205"/>
        <end position="241"/>
    </location>
</feature>
<dbReference type="KEGG" id="rsz:108849873"/>
<dbReference type="InterPro" id="IPR002885">
    <property type="entry name" value="PPR_rpt"/>
</dbReference>
<evidence type="ECO:0000256" key="1">
    <source>
        <dbReference type="ARBA" id="ARBA00007626"/>
    </source>
</evidence>
<dbReference type="Gene3D" id="1.25.40.10">
    <property type="entry name" value="Tetratricopeptide repeat domain"/>
    <property type="match status" value="3"/>
</dbReference>
<dbReference type="Pfam" id="PF12854">
    <property type="entry name" value="PPR_1"/>
    <property type="match status" value="1"/>
</dbReference>
<gene>
    <name evidence="5" type="primary">LOC108849873</name>
</gene>
<dbReference type="Proteomes" id="UP000504610">
    <property type="component" value="Chromosome 4"/>
</dbReference>
<organism evidence="4 5">
    <name type="scientific">Raphanus sativus</name>
    <name type="common">Radish</name>
    <name type="synonym">Raphanus raphanistrum var. sativus</name>
    <dbReference type="NCBI Taxonomy" id="3726"/>
    <lineage>
        <taxon>Eukaryota</taxon>
        <taxon>Viridiplantae</taxon>
        <taxon>Streptophyta</taxon>
        <taxon>Embryophyta</taxon>
        <taxon>Tracheophyta</taxon>
        <taxon>Spermatophyta</taxon>
        <taxon>Magnoliopsida</taxon>
        <taxon>eudicotyledons</taxon>
        <taxon>Gunneridae</taxon>
        <taxon>Pentapetalae</taxon>
        <taxon>rosids</taxon>
        <taxon>malvids</taxon>
        <taxon>Brassicales</taxon>
        <taxon>Brassicaceae</taxon>
        <taxon>Brassiceae</taxon>
        <taxon>Raphanus</taxon>
    </lineage>
</organism>
<reference evidence="4" key="1">
    <citation type="journal article" date="2019" name="Database">
        <title>The radish genome database (RadishGD): an integrated information resource for radish genomics.</title>
        <authorList>
            <person name="Yu H.J."/>
            <person name="Baek S."/>
            <person name="Lee Y.J."/>
            <person name="Cho A."/>
            <person name="Mun J.H."/>
        </authorList>
    </citation>
    <scope>NUCLEOTIDE SEQUENCE [LARGE SCALE GENOMIC DNA]</scope>
    <source>
        <strain evidence="4">cv. WK10039</strain>
    </source>
</reference>
<dbReference type="OrthoDB" id="185373at2759"/>
<keyword evidence="4" id="KW-1185">Reference proteome</keyword>
<accession>A0A6J0N3G9</accession>
<dbReference type="RefSeq" id="XP_018478989.2">
    <property type="nucleotide sequence ID" value="XM_018623487.2"/>
</dbReference>
<dbReference type="GeneID" id="108849873"/>
<dbReference type="PANTHER" id="PTHR47942">
    <property type="entry name" value="TETRATRICOPEPTIDE REPEAT (TPR)-LIKE SUPERFAMILY PROTEIN-RELATED"/>
    <property type="match status" value="1"/>
</dbReference>
<evidence type="ECO:0000256" key="2">
    <source>
        <dbReference type="ARBA" id="ARBA00022737"/>
    </source>
</evidence>
<comment type="similarity">
    <text evidence="1">Belongs to the PPR family. P subfamily.</text>
</comment>
<feature type="repeat" description="PPR" evidence="3">
    <location>
        <begin position="105"/>
        <end position="139"/>
    </location>
</feature>
<feature type="repeat" description="PPR" evidence="3">
    <location>
        <begin position="288"/>
        <end position="322"/>
    </location>
</feature>
<evidence type="ECO:0000313" key="5">
    <source>
        <dbReference type="RefSeq" id="XP_018478989.2"/>
    </source>
</evidence>
<feature type="repeat" description="PPR" evidence="3">
    <location>
        <begin position="358"/>
        <end position="392"/>
    </location>
</feature>
<protein>
    <submittedName>
        <fullName evidence="5">LOW QUALITY PROTEIN: pentatricopeptide repeat-containing protein At5g41170, mitochondrial</fullName>
    </submittedName>
</protein>
<dbReference type="PANTHER" id="PTHR47942:SF16">
    <property type="entry name" value="PENTATRICOPEPTIDE REPEAT DOMAIN CONTAINING PROTEIN-RELATED"/>
    <property type="match status" value="1"/>
</dbReference>
<dbReference type="NCBIfam" id="TIGR00756">
    <property type="entry name" value="PPR"/>
    <property type="match status" value="7"/>
</dbReference>
<name>A0A6J0N3G9_RAPSA</name>
<evidence type="ECO:0000313" key="4">
    <source>
        <dbReference type="Proteomes" id="UP000504610"/>
    </source>
</evidence>
<feature type="repeat" description="PPR" evidence="3">
    <location>
        <begin position="242"/>
        <end position="276"/>
    </location>
</feature>
<evidence type="ECO:0000256" key="3">
    <source>
        <dbReference type="PROSITE-ProRule" id="PRU00708"/>
    </source>
</evidence>
<proteinExistence type="inferred from homology"/>
<keyword evidence="2" id="KW-0677">Repeat</keyword>
<reference evidence="5" key="2">
    <citation type="submission" date="2025-08" db="UniProtKB">
        <authorList>
            <consortium name="RefSeq"/>
        </authorList>
    </citation>
    <scope>IDENTIFICATION</scope>
    <source>
        <tissue evidence="5">Leaf</tissue>
    </source>
</reference>
<feature type="repeat" description="PPR" evidence="3">
    <location>
        <begin position="323"/>
        <end position="357"/>
    </location>
</feature>
<dbReference type="Pfam" id="PF13041">
    <property type="entry name" value="PPR_2"/>
    <property type="match status" value="4"/>
</dbReference>
<sequence length="394" mass="45010">MATRFLHLHRHRMEKVDSGTTFYFSRLLSLSLSLWFRAFRDYRAILRNSLHFNEALDLFTRMLESHPLPSTVDFTKLLTAISNSKRFDLVIALCNHLETLGIPHDLYTCNLVMNCLSRSSRPHLASSFLGRMMKLGFSPDIITFTSLVSGFRNRPEDAMYIVNQMGIEPGVVMYTTLIESLCRNGLVDNAMDMLNRMENDGVRPDAVTYTSLVNGLCNSSRLSDAVRLLNDVDMMRRRINPDVIAFNALIDGFVKERKLLEARELYSEMIRISVAPHVFMVSRGVSPSIRTYNVLLHGLCLNGKLDKALLIFEDIQKRAIDVNIITYTIIIQGMCRAGKLKDAVDLFCSLPSKGMKPNVVTYSTMISALFREGFKLEAHVLFRKMKEDGFYKYR</sequence>
<dbReference type="InterPro" id="IPR011990">
    <property type="entry name" value="TPR-like_helical_dom_sf"/>
</dbReference>
<dbReference type="InterPro" id="IPR051222">
    <property type="entry name" value="PPR/CCM1_RNA-binding"/>
</dbReference>